<keyword evidence="2" id="KW-1185">Reference proteome</keyword>
<dbReference type="Pfam" id="PF13332">
    <property type="entry name" value="Fil_haemagg_2"/>
    <property type="match status" value="2"/>
</dbReference>
<reference evidence="1 2" key="1">
    <citation type="submission" date="2015-05" db="EMBL/GenBank/DDBJ databases">
        <title>Draft genome sequence of Lampropedia sp. CT6, isolated from the microbial mat of a hot water spring, located at Manikaran, India.</title>
        <authorList>
            <person name="Tripathi C."/>
            <person name="Rani P."/>
            <person name="Mahato N.K."/>
            <person name="Lal R."/>
        </authorList>
    </citation>
    <scope>NUCLEOTIDE SEQUENCE [LARGE SCALE GENOMIC DNA]</scope>
    <source>
        <strain evidence="1 2">CT6</strain>
    </source>
</reference>
<evidence type="ECO:0000313" key="2">
    <source>
        <dbReference type="Proteomes" id="UP000050580"/>
    </source>
</evidence>
<name>A0A0U1Q3Q5_9BURK</name>
<proteinExistence type="predicted"/>
<protein>
    <submittedName>
        <fullName evidence="1">Hemagglutinin</fullName>
    </submittedName>
</protein>
<dbReference type="EMBL" id="LBNQ01000001">
    <property type="protein sequence ID" value="KKW69382.1"/>
    <property type="molecule type" value="Genomic_DNA"/>
</dbReference>
<dbReference type="InterPro" id="IPR025157">
    <property type="entry name" value="Hemagglutinin_rpt"/>
</dbReference>
<accession>A0A0U1Q3Q5</accession>
<dbReference type="RefSeq" id="WP_046740282.1">
    <property type="nucleotide sequence ID" value="NZ_LBNQ01000001.1"/>
</dbReference>
<dbReference type="PATRIC" id="fig|1610491.3.peg.1"/>
<sequence length="591" mass="60651">QAGRDLGITASDVVGTHEVNLRAGNDIAIAAGQHTQSQESFREVRKSGLFSGGGLGVTIGKQQQSTDTATSSNTAATSMVGSVSGDTYIQAGRRYQQTGSTVSSPQGDVNIRAQQVAIEAAQDGHSHDYHYKFEQKGLTVAVNAPVINAMQAAASAVKSVEKIGQSKDDRINALAAANTAWETYQSAGAMRQIAQDPKAAVSQDISVSITYGEQKSQSESHSRSTEAAASQLHAGGKVHITAQGADENSNINIIGSDIAGQGGTHLQADNAVNILAAEQTNTERSSNTSSGWNAGVAISYGQSGMGFGITAGGNHGKGTGNGDDTSYRNSHVGSTSSATTIQSAGATNIIGGQVTGQSVGIEAAELNIQSLQDTSRYDSRQKDMSAQVTVGYGASASGSYSQSKINADYAAVREQSGILAGDGGYQIKVEGNTDLQGGLITSSQAAEEAGKNSLSTGTLTASDIQNRANYDGESFGVSASGAINGGWDGKTVDKKGNATSALSKSVGLGADSESASSVTQSGINTANIGITDQAKQQALTGQTAEEAVAAIRTDATTDNYASQAGYLDNNFDSERVLKELNLQVEVTEQFQ</sequence>
<evidence type="ECO:0000313" key="1">
    <source>
        <dbReference type="EMBL" id="KKW69382.1"/>
    </source>
</evidence>
<gene>
    <name evidence="1" type="ORF">AAV94_00005</name>
</gene>
<dbReference type="Proteomes" id="UP000050580">
    <property type="component" value="Unassembled WGS sequence"/>
</dbReference>
<dbReference type="AlphaFoldDB" id="A0A0U1Q3Q5"/>
<organism evidence="1 2">
    <name type="scientific">Lampropedia cohaerens</name>
    <dbReference type="NCBI Taxonomy" id="1610491"/>
    <lineage>
        <taxon>Bacteria</taxon>
        <taxon>Pseudomonadati</taxon>
        <taxon>Pseudomonadota</taxon>
        <taxon>Betaproteobacteria</taxon>
        <taxon>Burkholderiales</taxon>
        <taxon>Comamonadaceae</taxon>
        <taxon>Lampropedia</taxon>
    </lineage>
</organism>
<feature type="non-terminal residue" evidence="1">
    <location>
        <position position="591"/>
    </location>
</feature>
<dbReference type="STRING" id="1610491.AAV94_00005"/>
<comment type="caution">
    <text evidence="1">The sequence shown here is derived from an EMBL/GenBank/DDBJ whole genome shotgun (WGS) entry which is preliminary data.</text>
</comment>
<feature type="non-terminal residue" evidence="1">
    <location>
        <position position="1"/>
    </location>
</feature>
<dbReference type="GO" id="GO:0003824">
    <property type="term" value="F:catalytic activity"/>
    <property type="evidence" value="ECO:0007669"/>
    <property type="project" value="UniProtKB-ARBA"/>
</dbReference>